<keyword evidence="2" id="KW-1185">Reference proteome</keyword>
<protein>
    <submittedName>
        <fullName evidence="3">Kazal-like domain-containing protein</fullName>
    </submittedName>
</protein>
<dbReference type="EMBL" id="UZAK01003186">
    <property type="protein sequence ID" value="VDO78539.1"/>
    <property type="molecule type" value="Genomic_DNA"/>
</dbReference>
<dbReference type="WBParaSite" id="SCUD_0000301201-mRNA-1">
    <property type="protein sequence ID" value="SCUD_0000301201-mRNA-1"/>
    <property type="gene ID" value="SCUD_0000301201"/>
</dbReference>
<proteinExistence type="predicted"/>
<reference evidence="3" key="1">
    <citation type="submission" date="2016-06" db="UniProtKB">
        <authorList>
            <consortium name="WormBaseParasite"/>
        </authorList>
    </citation>
    <scope>IDENTIFICATION</scope>
</reference>
<evidence type="ECO:0000313" key="2">
    <source>
        <dbReference type="Proteomes" id="UP000279833"/>
    </source>
</evidence>
<dbReference type="AlphaFoldDB" id="A0A183JJY5"/>
<gene>
    <name evidence="1" type="ORF">SCUD_LOCUS3013</name>
</gene>
<organism evidence="3">
    <name type="scientific">Schistosoma curassoni</name>
    <dbReference type="NCBI Taxonomy" id="6186"/>
    <lineage>
        <taxon>Eukaryota</taxon>
        <taxon>Metazoa</taxon>
        <taxon>Spiralia</taxon>
        <taxon>Lophotrochozoa</taxon>
        <taxon>Platyhelminthes</taxon>
        <taxon>Trematoda</taxon>
        <taxon>Digenea</taxon>
        <taxon>Strigeidida</taxon>
        <taxon>Schistosomatoidea</taxon>
        <taxon>Schistosomatidae</taxon>
        <taxon>Schistosoma</taxon>
    </lineage>
</organism>
<accession>A0A183JJY5</accession>
<sequence>MTMMNQYEYFPCVTVSQYCCYYYELDELNYYLTNCHMKCPNVEAVQ</sequence>
<dbReference type="Proteomes" id="UP000279833">
    <property type="component" value="Unassembled WGS sequence"/>
</dbReference>
<evidence type="ECO:0000313" key="1">
    <source>
        <dbReference type="EMBL" id="VDO78539.1"/>
    </source>
</evidence>
<reference evidence="1 2" key="2">
    <citation type="submission" date="2018-11" db="EMBL/GenBank/DDBJ databases">
        <authorList>
            <consortium name="Pathogen Informatics"/>
        </authorList>
    </citation>
    <scope>NUCLEOTIDE SEQUENCE [LARGE SCALE GENOMIC DNA]</scope>
    <source>
        <strain evidence="1">Dakar</strain>
        <strain evidence="2">Dakar, Senegal</strain>
    </source>
</reference>
<evidence type="ECO:0000313" key="3">
    <source>
        <dbReference type="WBParaSite" id="SCUD_0000301201-mRNA-1"/>
    </source>
</evidence>
<name>A0A183JJY5_9TREM</name>